<organism evidence="1 2">
    <name type="scientific">Vermiconidia calcicola</name>
    <dbReference type="NCBI Taxonomy" id="1690605"/>
    <lineage>
        <taxon>Eukaryota</taxon>
        <taxon>Fungi</taxon>
        <taxon>Dikarya</taxon>
        <taxon>Ascomycota</taxon>
        <taxon>Pezizomycotina</taxon>
        <taxon>Dothideomycetes</taxon>
        <taxon>Dothideomycetidae</taxon>
        <taxon>Mycosphaerellales</taxon>
        <taxon>Extremaceae</taxon>
        <taxon>Vermiconidia</taxon>
    </lineage>
</organism>
<dbReference type="EMBL" id="JAUTXU010000006">
    <property type="protein sequence ID" value="KAK3724079.1"/>
    <property type="molecule type" value="Genomic_DNA"/>
</dbReference>
<proteinExistence type="predicted"/>
<evidence type="ECO:0000313" key="1">
    <source>
        <dbReference type="EMBL" id="KAK3724079.1"/>
    </source>
</evidence>
<sequence>MGGAVSLFSKLLWAKKEIRILILGLDNAGKTTLLYRLKIGEVVTTIPTIGFNVESVTYKNLNFNVWDLGGQTSIRPYWRCYYANTAAVVFVIDSTDIDRLETASGELRAMLDEEELRDAALLVFANKQDQPGAKGAGDISEALRLGDLKDRNWSIMACSAIDGRGVNEGTQNMAEQTQDLCFHLLNLHCPATQLLPPGRQPFLEVPKDIGYREKTALGSYHLSDSSLDFFARFATRPSDTVPDPPHAKTSLSACVSRLANAPGVSDLSAVSVVGDDDIVTRFCLNTTWFTTDGKVEEGWQDADEDFSRASWDEVTQESANHLLTKNLNLKYVNPGGNEAYLPAIDLYDHEDDEAFDARLPCGHTTSVSAKGIKGLSEKDCLNARCNVQTCRRRIMKPEDDRLLAVADERMERAIHSFEQIDWERLDEDIVDDTIVIQITGEELHRSLELALASMRAPESACPKLLDPTTFAETEALMKRLSKVLYSQGSMIELTSLAIYNELQRLSMPL</sequence>
<protein>
    <submittedName>
        <fullName evidence="1">Arf GTPase arl1</fullName>
    </submittedName>
</protein>
<comment type="caution">
    <text evidence="1">The sequence shown here is derived from an EMBL/GenBank/DDBJ whole genome shotgun (WGS) entry which is preliminary data.</text>
</comment>
<reference evidence="1" key="1">
    <citation type="submission" date="2023-07" db="EMBL/GenBank/DDBJ databases">
        <title>Black Yeasts Isolated from many extreme environments.</title>
        <authorList>
            <person name="Coleine C."/>
            <person name="Stajich J.E."/>
            <person name="Selbmann L."/>
        </authorList>
    </citation>
    <scope>NUCLEOTIDE SEQUENCE</scope>
    <source>
        <strain evidence="1">CCFEE 5714</strain>
    </source>
</reference>
<keyword evidence="2" id="KW-1185">Reference proteome</keyword>
<dbReference type="Proteomes" id="UP001281147">
    <property type="component" value="Unassembled WGS sequence"/>
</dbReference>
<evidence type="ECO:0000313" key="2">
    <source>
        <dbReference type="Proteomes" id="UP001281147"/>
    </source>
</evidence>
<gene>
    <name evidence="1" type="primary">ARL1_1</name>
    <name evidence="1" type="ORF">LTR37_001201</name>
</gene>
<name>A0ACC3NVU6_9PEZI</name>
<accession>A0ACC3NVU6</accession>